<evidence type="ECO:0000313" key="1">
    <source>
        <dbReference type="EMBL" id="KAH6947126.1"/>
    </source>
</evidence>
<gene>
    <name evidence="1" type="ORF">HPB50_017178</name>
</gene>
<dbReference type="EMBL" id="CM023481">
    <property type="protein sequence ID" value="KAH6947126.1"/>
    <property type="molecule type" value="Genomic_DNA"/>
</dbReference>
<keyword evidence="2" id="KW-1185">Reference proteome</keyword>
<organism evidence="1 2">
    <name type="scientific">Hyalomma asiaticum</name>
    <name type="common">Tick</name>
    <dbReference type="NCBI Taxonomy" id="266040"/>
    <lineage>
        <taxon>Eukaryota</taxon>
        <taxon>Metazoa</taxon>
        <taxon>Ecdysozoa</taxon>
        <taxon>Arthropoda</taxon>
        <taxon>Chelicerata</taxon>
        <taxon>Arachnida</taxon>
        <taxon>Acari</taxon>
        <taxon>Parasitiformes</taxon>
        <taxon>Ixodida</taxon>
        <taxon>Ixodoidea</taxon>
        <taxon>Ixodidae</taxon>
        <taxon>Hyalomminae</taxon>
        <taxon>Hyalomma</taxon>
    </lineage>
</organism>
<dbReference type="Proteomes" id="UP000821845">
    <property type="component" value="Chromosome 1"/>
</dbReference>
<protein>
    <submittedName>
        <fullName evidence="1">Uncharacterized protein</fullName>
    </submittedName>
</protein>
<comment type="caution">
    <text evidence="1">The sequence shown here is derived from an EMBL/GenBank/DDBJ whole genome shotgun (WGS) entry which is preliminary data.</text>
</comment>
<reference evidence="1" key="1">
    <citation type="submission" date="2020-05" db="EMBL/GenBank/DDBJ databases">
        <title>Large-scale comparative analyses of tick genomes elucidate their genetic diversity and vector capacities.</title>
        <authorList>
            <person name="Jia N."/>
            <person name="Wang J."/>
            <person name="Shi W."/>
            <person name="Du L."/>
            <person name="Sun Y."/>
            <person name="Zhan W."/>
            <person name="Jiang J."/>
            <person name="Wang Q."/>
            <person name="Zhang B."/>
            <person name="Ji P."/>
            <person name="Sakyi L.B."/>
            <person name="Cui X."/>
            <person name="Yuan T."/>
            <person name="Jiang B."/>
            <person name="Yang W."/>
            <person name="Lam T.T.-Y."/>
            <person name="Chang Q."/>
            <person name="Ding S."/>
            <person name="Wang X."/>
            <person name="Zhu J."/>
            <person name="Ruan X."/>
            <person name="Zhao L."/>
            <person name="Wei J."/>
            <person name="Que T."/>
            <person name="Du C."/>
            <person name="Cheng J."/>
            <person name="Dai P."/>
            <person name="Han X."/>
            <person name="Huang E."/>
            <person name="Gao Y."/>
            <person name="Liu J."/>
            <person name="Shao H."/>
            <person name="Ye R."/>
            <person name="Li L."/>
            <person name="Wei W."/>
            <person name="Wang X."/>
            <person name="Wang C."/>
            <person name="Yang T."/>
            <person name="Huo Q."/>
            <person name="Li W."/>
            <person name="Guo W."/>
            <person name="Chen H."/>
            <person name="Zhou L."/>
            <person name="Ni X."/>
            <person name="Tian J."/>
            <person name="Zhou Y."/>
            <person name="Sheng Y."/>
            <person name="Liu T."/>
            <person name="Pan Y."/>
            <person name="Xia L."/>
            <person name="Li J."/>
            <person name="Zhao F."/>
            <person name="Cao W."/>
        </authorList>
    </citation>
    <scope>NUCLEOTIDE SEQUENCE</scope>
    <source>
        <strain evidence="1">Hyas-2018</strain>
    </source>
</reference>
<proteinExistence type="predicted"/>
<name>A0ACB7TLN1_HYAAI</name>
<evidence type="ECO:0000313" key="2">
    <source>
        <dbReference type="Proteomes" id="UP000821845"/>
    </source>
</evidence>
<accession>A0ACB7TLN1</accession>
<sequence>MSRFCRWPDRLRLVPAAGAAERGGRAPRWSPWSEHHAAPPAAEGWGEEAGSRTSGRTCCVAGSPGLSGTEREAPLLAAFVLDVRRPGPI</sequence>